<dbReference type="InterPro" id="IPR029021">
    <property type="entry name" value="Prot-tyrosine_phosphatase-like"/>
</dbReference>
<protein>
    <recommendedName>
        <fullName evidence="15">Phosphatidylinositol-3,4,5-trisphosphate 3-phosphatase</fullName>
    </recommendedName>
</protein>
<dbReference type="SUPFAM" id="SSF51206">
    <property type="entry name" value="cAMP-binding domain-like"/>
    <property type="match status" value="2"/>
</dbReference>
<dbReference type="PANTHER" id="PTHR12305">
    <property type="entry name" value="PHOSPHATASE WITH HOMOLOGY TO TENSIN"/>
    <property type="match status" value="1"/>
</dbReference>
<dbReference type="PROSITE" id="PS50042">
    <property type="entry name" value="CNMP_BINDING_3"/>
    <property type="match status" value="2"/>
</dbReference>
<feature type="domain" description="Cyclic nucleotide-binding" evidence="10">
    <location>
        <begin position="1239"/>
        <end position="1316"/>
    </location>
</feature>
<dbReference type="InterPro" id="IPR000595">
    <property type="entry name" value="cNMP-bd_dom"/>
</dbReference>
<dbReference type="InterPro" id="IPR014710">
    <property type="entry name" value="RmlC-like_jellyroll"/>
</dbReference>
<feature type="domain" description="Tyrosine specific protein phosphatases" evidence="11">
    <location>
        <begin position="988"/>
        <end position="1051"/>
    </location>
</feature>
<feature type="domain" description="C2 tensin-type" evidence="13">
    <location>
        <begin position="1101"/>
        <end position="1234"/>
    </location>
</feature>
<reference evidence="14" key="1">
    <citation type="submission" date="2021-01" db="EMBL/GenBank/DDBJ databases">
        <authorList>
            <person name="Corre E."/>
            <person name="Pelletier E."/>
            <person name="Niang G."/>
            <person name="Scheremetjew M."/>
            <person name="Finn R."/>
            <person name="Kale V."/>
            <person name="Holt S."/>
            <person name="Cochrane G."/>
            <person name="Meng A."/>
            <person name="Brown T."/>
            <person name="Cohen L."/>
        </authorList>
    </citation>
    <scope>NUCLEOTIDE SEQUENCE</scope>
    <source>
        <strain evidence="14">CCMP 2712</strain>
    </source>
</reference>
<dbReference type="InterPro" id="IPR035892">
    <property type="entry name" value="C2_domain_sf"/>
</dbReference>
<evidence type="ECO:0000259" key="10">
    <source>
        <dbReference type="PROSITE" id="PS50042"/>
    </source>
</evidence>
<evidence type="ECO:0000256" key="2">
    <source>
        <dbReference type="ARBA" id="ARBA00022448"/>
    </source>
</evidence>
<evidence type="ECO:0000259" key="11">
    <source>
        <dbReference type="PROSITE" id="PS50056"/>
    </source>
</evidence>
<feature type="compositionally biased region" description="Polar residues" evidence="8">
    <location>
        <begin position="1731"/>
        <end position="1742"/>
    </location>
</feature>
<dbReference type="InterPro" id="IPR027359">
    <property type="entry name" value="Volt_channel_dom_sf"/>
</dbReference>
<dbReference type="SUPFAM" id="SSF49562">
    <property type="entry name" value="C2 domain (Calcium/lipid-binding domain, CaLB)"/>
    <property type="match status" value="2"/>
</dbReference>
<dbReference type="SMART" id="SM01326">
    <property type="entry name" value="PTEN_C2"/>
    <property type="match status" value="1"/>
</dbReference>
<dbReference type="GO" id="GO:0016020">
    <property type="term" value="C:membrane"/>
    <property type="evidence" value="ECO:0007669"/>
    <property type="project" value="UniProtKB-SubCell"/>
</dbReference>
<dbReference type="GO" id="GO:0016314">
    <property type="term" value="F:phosphatidylinositol-3,4,5-trisphosphate 3-phosphatase activity"/>
    <property type="evidence" value="ECO:0007669"/>
    <property type="project" value="TreeGrafter"/>
</dbReference>
<dbReference type="InterPro" id="IPR016130">
    <property type="entry name" value="Tyr_Pase_AS"/>
</dbReference>
<dbReference type="Pfam" id="PF00027">
    <property type="entry name" value="cNMP_binding"/>
    <property type="match status" value="1"/>
</dbReference>
<dbReference type="PANTHER" id="PTHR12305:SF60">
    <property type="entry name" value="PHOSPHATIDYLINOSITOL 3,4,5-TRISPHOSPHATE 3-PHOSPHATASE TPTE2-RELATED"/>
    <property type="match status" value="1"/>
</dbReference>
<dbReference type="CDD" id="cd00038">
    <property type="entry name" value="CAP_ED"/>
    <property type="match status" value="1"/>
</dbReference>
<keyword evidence="4" id="KW-0378">Hydrolase</keyword>
<dbReference type="PROSITE" id="PS50056">
    <property type="entry name" value="TYR_PHOSPHATASE_2"/>
    <property type="match status" value="1"/>
</dbReference>
<feature type="transmembrane region" description="Helical" evidence="9">
    <location>
        <begin position="785"/>
        <end position="801"/>
    </location>
</feature>
<keyword evidence="7 9" id="KW-0472">Membrane</keyword>
<dbReference type="GO" id="GO:0020037">
    <property type="term" value="F:heme binding"/>
    <property type="evidence" value="ECO:0007669"/>
    <property type="project" value="InterPro"/>
</dbReference>
<dbReference type="PROSITE" id="PS51182">
    <property type="entry name" value="C2_TENSIN"/>
    <property type="match status" value="1"/>
</dbReference>
<dbReference type="GO" id="GO:0005829">
    <property type="term" value="C:cytosol"/>
    <property type="evidence" value="ECO:0007669"/>
    <property type="project" value="TreeGrafter"/>
</dbReference>
<feature type="domain" description="Cyclic nucleotide-binding" evidence="10">
    <location>
        <begin position="1566"/>
        <end position="1633"/>
    </location>
</feature>
<feature type="region of interest" description="Disordered" evidence="8">
    <location>
        <begin position="372"/>
        <end position="392"/>
    </location>
</feature>
<dbReference type="SUPFAM" id="SSF52799">
    <property type="entry name" value="(Phosphotyrosine protein) phosphatases II"/>
    <property type="match status" value="1"/>
</dbReference>
<dbReference type="InterPro" id="IPR051281">
    <property type="entry name" value="Dual-spec_lipid-protein_phosph"/>
</dbReference>
<dbReference type="GO" id="GO:0005216">
    <property type="term" value="F:monoatomic ion channel activity"/>
    <property type="evidence" value="ECO:0007669"/>
    <property type="project" value="InterPro"/>
</dbReference>
<evidence type="ECO:0000256" key="4">
    <source>
        <dbReference type="ARBA" id="ARBA00022801"/>
    </source>
</evidence>
<dbReference type="Gene3D" id="1.10.490.10">
    <property type="entry name" value="Globins"/>
    <property type="match status" value="1"/>
</dbReference>
<comment type="subcellular location">
    <subcellularLocation>
        <location evidence="1">Membrane</location>
        <topology evidence="1">Multi-pass membrane protein</topology>
    </subcellularLocation>
</comment>
<gene>
    <name evidence="14" type="ORF">GTHE00462_LOCUS27672</name>
</gene>
<evidence type="ECO:0000259" key="12">
    <source>
        <dbReference type="PROSITE" id="PS51181"/>
    </source>
</evidence>
<evidence type="ECO:0000259" key="13">
    <source>
        <dbReference type="PROSITE" id="PS51182"/>
    </source>
</evidence>
<dbReference type="EMBL" id="HBKN01035468">
    <property type="protein sequence ID" value="CAE2321646.1"/>
    <property type="molecule type" value="Transcribed_RNA"/>
</dbReference>
<dbReference type="PROSITE" id="PS51181">
    <property type="entry name" value="PPASE_TENSIN"/>
    <property type="match status" value="1"/>
</dbReference>
<feature type="region of interest" description="Disordered" evidence="8">
    <location>
        <begin position="1712"/>
        <end position="1788"/>
    </location>
</feature>
<dbReference type="InterPro" id="IPR014020">
    <property type="entry name" value="Tensin_C2-dom"/>
</dbReference>
<evidence type="ECO:0000256" key="3">
    <source>
        <dbReference type="ARBA" id="ARBA00022692"/>
    </source>
</evidence>
<accession>A0A7S4P2G5</accession>
<dbReference type="InterPro" id="IPR018490">
    <property type="entry name" value="cNMP-bd_dom_sf"/>
</dbReference>
<feature type="domain" description="Phosphatase tensin-type" evidence="12">
    <location>
        <begin position="895"/>
        <end position="1094"/>
    </location>
</feature>
<dbReference type="InterPro" id="IPR005821">
    <property type="entry name" value="Ion_trans_dom"/>
</dbReference>
<dbReference type="Pfam" id="PF00520">
    <property type="entry name" value="Ion_trans"/>
    <property type="match status" value="1"/>
</dbReference>
<dbReference type="InterPro" id="IPR012292">
    <property type="entry name" value="Globin/Proto"/>
</dbReference>
<keyword evidence="2" id="KW-0813">Transport</keyword>
<dbReference type="InterPro" id="IPR044399">
    <property type="entry name" value="Mb-like_M"/>
</dbReference>
<evidence type="ECO:0000256" key="8">
    <source>
        <dbReference type="SAM" id="MobiDB-lite"/>
    </source>
</evidence>
<evidence type="ECO:0000256" key="6">
    <source>
        <dbReference type="ARBA" id="ARBA00023065"/>
    </source>
</evidence>
<dbReference type="InterPro" id="IPR009050">
    <property type="entry name" value="Globin-like_sf"/>
</dbReference>
<dbReference type="Gene3D" id="2.60.40.1110">
    <property type="match status" value="1"/>
</dbReference>
<keyword evidence="3 9" id="KW-0812">Transmembrane</keyword>
<dbReference type="SUPFAM" id="SSF81324">
    <property type="entry name" value="Voltage-gated potassium channels"/>
    <property type="match status" value="1"/>
</dbReference>
<dbReference type="CDD" id="cd01040">
    <property type="entry name" value="Mb-like"/>
    <property type="match status" value="1"/>
</dbReference>
<feature type="compositionally biased region" description="Polar residues" evidence="8">
    <location>
        <begin position="372"/>
        <end position="385"/>
    </location>
</feature>
<organism evidence="14">
    <name type="scientific">Guillardia theta</name>
    <name type="common">Cryptophyte</name>
    <name type="synonym">Cryptomonas phi</name>
    <dbReference type="NCBI Taxonomy" id="55529"/>
    <lineage>
        <taxon>Eukaryota</taxon>
        <taxon>Cryptophyceae</taxon>
        <taxon>Pyrenomonadales</taxon>
        <taxon>Geminigeraceae</taxon>
        <taxon>Guillardia</taxon>
    </lineage>
</organism>
<evidence type="ECO:0000256" key="9">
    <source>
        <dbReference type="SAM" id="Phobius"/>
    </source>
</evidence>
<dbReference type="SUPFAM" id="SSF46458">
    <property type="entry name" value="Globin-like"/>
    <property type="match status" value="1"/>
</dbReference>
<dbReference type="Gene3D" id="1.20.120.350">
    <property type="entry name" value="Voltage-gated potassium channels. Chain C"/>
    <property type="match status" value="1"/>
</dbReference>
<dbReference type="PROSITE" id="PS00383">
    <property type="entry name" value="TYR_PHOSPHATASE_1"/>
    <property type="match status" value="1"/>
</dbReference>
<dbReference type="InterPro" id="IPR029023">
    <property type="entry name" value="Tensin_phosphatase"/>
</dbReference>
<feature type="compositionally biased region" description="Basic residues" evidence="8">
    <location>
        <begin position="1720"/>
        <end position="1730"/>
    </location>
</feature>
<dbReference type="Pfam" id="PF10409">
    <property type="entry name" value="PTEN_C2"/>
    <property type="match status" value="1"/>
</dbReference>
<feature type="transmembrane region" description="Helical" evidence="9">
    <location>
        <begin position="748"/>
        <end position="773"/>
    </location>
</feature>
<keyword evidence="6" id="KW-0406">Ion transport</keyword>
<evidence type="ECO:0000256" key="1">
    <source>
        <dbReference type="ARBA" id="ARBA00004141"/>
    </source>
</evidence>
<dbReference type="InterPro" id="IPR000387">
    <property type="entry name" value="Tyr_Pase_dom"/>
</dbReference>
<evidence type="ECO:0008006" key="15">
    <source>
        <dbReference type="Google" id="ProtNLM"/>
    </source>
</evidence>
<evidence type="ECO:0000256" key="5">
    <source>
        <dbReference type="ARBA" id="ARBA00022989"/>
    </source>
</evidence>
<dbReference type="Gene3D" id="3.90.190.10">
    <property type="entry name" value="Protein tyrosine phosphatase superfamily"/>
    <property type="match status" value="1"/>
</dbReference>
<evidence type="ECO:0000313" key="14">
    <source>
        <dbReference type="EMBL" id="CAE2321646.1"/>
    </source>
</evidence>
<keyword evidence="5 9" id="KW-1133">Transmembrane helix</keyword>
<dbReference type="GO" id="GO:0019825">
    <property type="term" value="F:oxygen binding"/>
    <property type="evidence" value="ECO:0007669"/>
    <property type="project" value="InterPro"/>
</dbReference>
<evidence type="ECO:0000256" key="7">
    <source>
        <dbReference type="ARBA" id="ARBA00023136"/>
    </source>
</evidence>
<name>A0A7S4P2G5_GUITH</name>
<dbReference type="Gene3D" id="2.60.120.10">
    <property type="entry name" value="Jelly Rolls"/>
    <property type="match status" value="2"/>
</dbReference>
<feature type="compositionally biased region" description="Basic and acidic residues" evidence="8">
    <location>
        <begin position="1754"/>
        <end position="1767"/>
    </location>
</feature>
<proteinExistence type="predicted"/>
<sequence>MEMTELQPTASNPLEDIKFFWEIFQQDANANIVLFFQKLFATEPGSVRLFRNTANSTPPLSKRANIVEKHLDHCIQRATSFEDLVPGCQSLCACLCQQGFEWKAFLDILGKTLSSLFETLCRNEWTPTIKLKWHNLWRVLQHRMLFSGENVSMEVGESYNIPKYLYQGSAILTRLGRDAQNHSDGIVDTNSRVRLSIFSGQHGVVVLRAVDALDVTVFEQDIGPTSPDVNVEENFSVLLRDPDNGVWGIQFESAKALSGFLSGISIAQDIVFSNKSERQTKSNGCLQGSSSAINFWARAIAEIGDCHPRQGLGQGKTHVLEDHEACLSPRAESSMLLRVLEDMFTAKRSESEEMALLRSQIDRLEKSLSSLSVVRQDSRSSESNAPTPPKHQVVRHLSLEDIDVEKLNKPLGLERMSSADNIGSLVSFNLDSSQENSPMLSPMKSAMSDVDLNRPFPYTNAVYIQQQDIYEDGIPPIPRAIAAQRHMEVMVLVREATNLPVSKAETEKSYYCVEITCDQETFKTDVRIANSSHGCQWFERSSINVPAHLLQEARRAMSESSAAPSLLLTLYDCGRYSGREVVGSSTFTLDKIFDIPDDGILCNFELDKEGSPVFGENGKESMVSVAFRTHLSKYLNEWQPPSLEDTLRSSESKVVLAPARVSWYSRIEREVSPSSPSNKTAIRGYMSQFGRTMSLTGMHDNRSRQEDSMEERPLLTLEWDQVSDMEEDEWEKIDYYWRERLEKIMDSLLVNILIICLVCVDICNIIVYTFVIIPPPGSPEPVTQVILSSVVVFSLLIELTLRQIAMGVRFWKVKINIFDFSVVWLSAIVIIMRKVADVVDGNHFQGVQAVVFLRIFSRIAVILRVARVLINLRRARQLSGHVAKKLRSTVSQNKRRYKKHGFDLDLTYITSRVIAMGTPAFGKHSSYRNDIHVVSRFMSLRHYGCFFIFNLCDTFVSSDGVTGNYNPNMLFNQVQRIPFEDHGPPLMSEMLQFCEEAQVWLQKDPRNVIAIHCKGGKGRSGVMSSAIILWSGHRKCAVDALELFTFRRTENYNPELGLDGTYNNFYTRRPCNQTVEGPSQIRYVHYLEAVLYSGIDPLEYYKMLLMDLEISVSMHQQKTLYISYTIKCCRSPIFDSANCDGDQVFELSGSQEGIRTWPVNVMIWGDVRIEFYKHKSKSKSSPRKLAFFCVFNTSFYKGKTFVEFQKSKVDMLNKDRRHRLVGEDFCLRCNLSATPEKNELMELESDFRDIFMQYGVRKTFSKGDTIIEENTRRRMLYLIVSGSVEGVVNDITDGTNVHPLGRSAAEAISFGKTIGDDCTRVPNVYMLGPGWVIGASPFLSAANTMLFRARTSVIVYGVKHRQQEATSSGASVEDVVLEGVPADRLSTFYKGLSVALGTQLSRIRIESIRIGNLKAFNDRQTVMAEQDESEKLRSACIKEFGLPMNEKLVTRLKCSCRSGKDETARRMRLLVLLNYLVLDPEFYGPTISPRSELWSVRQMHSVAPAEDSNNKSIILTCLGERVHGLDIVANLIEFRFTFRDSSQTRHMYHALSSMCKKAEEIRGRERVRPFETASMSQLLERCSRVHFLKKNDNLPEASTKSSLFLVRTGEIRLVTLEGNTFRVVREGSCFGEINFSLNCTAGHYKCVANVNSVVLEISHPQLHKYLKNQPQSLAAFFFLVFCQAIEKEIRETVEETFPGTWSKKFSMSADGTGTLGRASRAGKNHSKSKRGSLTSTPTSRTGLMSKVSGFLNGEGEKKHNFSRRRGEGATSHNGNGDSNHVLPQVTVI</sequence>